<comment type="caution">
    <text evidence="1">The sequence shown here is derived from an EMBL/GenBank/DDBJ whole genome shotgun (WGS) entry which is preliminary data.</text>
</comment>
<dbReference type="HOGENOM" id="CLU_3259961_0_0_6"/>
<proteinExistence type="predicted"/>
<dbReference type="AlphaFoldDB" id="A0A077PZF2"/>
<gene>
    <name evidence="1" type="ORF">XBKB1_3770005</name>
</gene>
<accession>A0A077PZF2</accession>
<name>A0A077PZF2_XENBV</name>
<organism evidence="1">
    <name type="scientific">Xenorhabdus bovienii str. kraussei Becker Underwood</name>
    <dbReference type="NCBI Taxonomy" id="1398204"/>
    <lineage>
        <taxon>Bacteria</taxon>
        <taxon>Pseudomonadati</taxon>
        <taxon>Pseudomonadota</taxon>
        <taxon>Gammaproteobacteria</taxon>
        <taxon>Enterobacterales</taxon>
        <taxon>Morganellaceae</taxon>
        <taxon>Xenorhabdus</taxon>
    </lineage>
</organism>
<protein>
    <submittedName>
        <fullName evidence="1">Uncharacterized protein</fullName>
    </submittedName>
</protein>
<sequence>MRYRQLNDIVSCVDNIHEGSLFVGVAVEGDNISNSIFYGIDV</sequence>
<dbReference type="EMBL" id="CBSZ010000309">
    <property type="protein sequence ID" value="CDH25139.1"/>
    <property type="molecule type" value="Genomic_DNA"/>
</dbReference>
<dbReference type="Proteomes" id="UP000028493">
    <property type="component" value="Unassembled WGS sequence"/>
</dbReference>
<reference evidence="1" key="1">
    <citation type="submission" date="2013-07" db="EMBL/GenBank/DDBJ databases">
        <title>Sub-species coevolution in mutualistic symbiosis.</title>
        <authorList>
            <person name="Murfin K."/>
            <person name="Klassen J."/>
            <person name="Lee M."/>
            <person name="Forst S."/>
            <person name="Stock P."/>
            <person name="Goodrich-Blair H."/>
        </authorList>
    </citation>
    <scope>NUCLEOTIDE SEQUENCE [LARGE SCALE GENOMIC DNA]</scope>
    <source>
        <strain evidence="1">Kraussei Becker Underwood</strain>
    </source>
</reference>
<evidence type="ECO:0000313" key="1">
    <source>
        <dbReference type="EMBL" id="CDH25139.1"/>
    </source>
</evidence>